<keyword evidence="4" id="KW-0677">Repeat</keyword>
<feature type="transmembrane region" description="Helical" evidence="10">
    <location>
        <begin position="288"/>
        <end position="308"/>
    </location>
</feature>
<feature type="non-terminal residue" evidence="12">
    <location>
        <position position="1"/>
    </location>
</feature>
<dbReference type="GO" id="GO:0005886">
    <property type="term" value="C:plasma membrane"/>
    <property type="evidence" value="ECO:0007669"/>
    <property type="project" value="TreeGrafter"/>
</dbReference>
<protein>
    <recommendedName>
        <fullName evidence="11">Transient receptor ion channel domain-containing protein</fullName>
    </recommendedName>
</protein>
<proteinExistence type="predicted"/>
<keyword evidence="3 10" id="KW-0812">Transmembrane</keyword>
<keyword evidence="13" id="KW-1185">Reference proteome</keyword>
<evidence type="ECO:0000256" key="7">
    <source>
        <dbReference type="ARBA" id="ARBA00023065"/>
    </source>
</evidence>
<dbReference type="SMART" id="SM01420">
    <property type="entry name" value="TRP_2"/>
    <property type="match status" value="1"/>
</dbReference>
<dbReference type="InterPro" id="IPR013555">
    <property type="entry name" value="TRP_dom"/>
</dbReference>
<dbReference type="EMBL" id="CAJHNH020000207">
    <property type="protein sequence ID" value="CAG5116077.1"/>
    <property type="molecule type" value="Genomic_DNA"/>
</dbReference>
<dbReference type="GO" id="GO:0007338">
    <property type="term" value="P:single fertilization"/>
    <property type="evidence" value="ECO:0007669"/>
    <property type="project" value="TreeGrafter"/>
</dbReference>
<keyword evidence="8 10" id="KW-0472">Membrane</keyword>
<accession>A0A8S3YG88</accession>
<keyword evidence="2" id="KW-0813">Transport</keyword>
<dbReference type="Pfam" id="PF00520">
    <property type="entry name" value="Ion_trans"/>
    <property type="match status" value="1"/>
</dbReference>
<sequence>KLLLYFNEIHLKPLFALLDHEEYCSISACLLFQECINKNKFDQLRSAKCRLDAYRGLASEAYVSLSSKDPFLTAFELAHELRGLSKSEVFFKKEYTDLADQLSDYVVKLLDRVWTQRELSAVLDKTGSPQEDKFESLNRFKMAVDYEEKLFVSHPNCQQRIDRCWYEGLSKVGRADWARRLGLLFLSILSFPFLVMCFLFAPKTTYAQSLAVPAVKFVTHTGSFLIFLILVIATSHPDLCVWGDNFPLRPNDATVTEVMVSVWIMGMVVQECLEIWQFGIQAHIKDMFNVLDLMLLSVYIATYTIRYWTIFKVIGKLSFIVRAFHSLRLIVFFAFSDRMFWDLHDPINTAEGLFAMANILSFSRIVYLLPANETLGPLQISLGRMVKDILRFFGLAVMVIAAFMVALTNLFWYYATRDTIELHKQYIETPSAVEHYGGVMSTFRTVFWSIYGRGSVDDVTLGGYNNTVTETTGEVIDGMYNIVMVILLLNILIAMMSRSFDKIQEDADVEWKFARSALYLNYISEGRVLPVPLNVIEIPYDMIRKIISCCQHTNEPPEPKKNGKHHFDRSIIMRIKA</sequence>
<evidence type="ECO:0000256" key="10">
    <source>
        <dbReference type="SAM" id="Phobius"/>
    </source>
</evidence>
<evidence type="ECO:0000256" key="2">
    <source>
        <dbReference type="ARBA" id="ARBA00022448"/>
    </source>
</evidence>
<evidence type="ECO:0000256" key="3">
    <source>
        <dbReference type="ARBA" id="ARBA00022692"/>
    </source>
</evidence>
<keyword evidence="9" id="KW-0407">Ion channel</keyword>
<feature type="non-terminal residue" evidence="12">
    <location>
        <position position="577"/>
    </location>
</feature>
<feature type="domain" description="Transient receptor ion channel" evidence="11">
    <location>
        <begin position="30"/>
        <end position="92"/>
    </location>
</feature>
<dbReference type="Pfam" id="PF08344">
    <property type="entry name" value="TRP_2"/>
    <property type="match status" value="1"/>
</dbReference>
<keyword evidence="5 10" id="KW-1133">Transmembrane helix</keyword>
<evidence type="ECO:0000256" key="5">
    <source>
        <dbReference type="ARBA" id="ARBA00022989"/>
    </source>
</evidence>
<keyword evidence="7" id="KW-0406">Ion transport</keyword>
<evidence type="ECO:0000259" key="11">
    <source>
        <dbReference type="SMART" id="SM01420"/>
    </source>
</evidence>
<evidence type="ECO:0000256" key="9">
    <source>
        <dbReference type="ARBA" id="ARBA00023303"/>
    </source>
</evidence>
<feature type="transmembrane region" description="Helical" evidence="10">
    <location>
        <begin position="392"/>
        <end position="415"/>
    </location>
</feature>
<evidence type="ECO:0000256" key="4">
    <source>
        <dbReference type="ARBA" id="ARBA00022737"/>
    </source>
</evidence>
<dbReference type="PANTHER" id="PTHR10117">
    <property type="entry name" value="TRANSIENT RECEPTOR POTENTIAL CHANNEL"/>
    <property type="match status" value="1"/>
</dbReference>
<reference evidence="12" key="1">
    <citation type="submission" date="2021-04" db="EMBL/GenBank/DDBJ databases">
        <authorList>
            <consortium name="Molecular Ecology Group"/>
        </authorList>
    </citation>
    <scope>NUCLEOTIDE SEQUENCE</scope>
</reference>
<organism evidence="12 13">
    <name type="scientific">Candidula unifasciata</name>
    <dbReference type="NCBI Taxonomy" id="100452"/>
    <lineage>
        <taxon>Eukaryota</taxon>
        <taxon>Metazoa</taxon>
        <taxon>Spiralia</taxon>
        <taxon>Lophotrochozoa</taxon>
        <taxon>Mollusca</taxon>
        <taxon>Gastropoda</taxon>
        <taxon>Heterobranchia</taxon>
        <taxon>Euthyneura</taxon>
        <taxon>Panpulmonata</taxon>
        <taxon>Eupulmonata</taxon>
        <taxon>Stylommatophora</taxon>
        <taxon>Helicina</taxon>
        <taxon>Helicoidea</taxon>
        <taxon>Geomitridae</taxon>
        <taxon>Candidula</taxon>
    </lineage>
</organism>
<evidence type="ECO:0000313" key="13">
    <source>
        <dbReference type="Proteomes" id="UP000678393"/>
    </source>
</evidence>
<dbReference type="Proteomes" id="UP000678393">
    <property type="component" value="Unassembled WGS sequence"/>
</dbReference>
<evidence type="ECO:0000313" key="12">
    <source>
        <dbReference type="EMBL" id="CAG5116077.1"/>
    </source>
</evidence>
<feature type="transmembrane region" description="Helical" evidence="10">
    <location>
        <begin position="221"/>
        <end position="242"/>
    </location>
</feature>
<evidence type="ECO:0000256" key="6">
    <source>
        <dbReference type="ARBA" id="ARBA00023043"/>
    </source>
</evidence>
<comment type="subcellular location">
    <subcellularLocation>
        <location evidence="1">Membrane</location>
        <topology evidence="1">Multi-pass membrane protein</topology>
    </subcellularLocation>
</comment>
<evidence type="ECO:0000256" key="1">
    <source>
        <dbReference type="ARBA" id="ARBA00004141"/>
    </source>
</evidence>
<name>A0A8S3YG88_9EUPU</name>
<dbReference type="GO" id="GO:0034703">
    <property type="term" value="C:cation channel complex"/>
    <property type="evidence" value="ECO:0007669"/>
    <property type="project" value="TreeGrafter"/>
</dbReference>
<dbReference type="PANTHER" id="PTHR10117:SF6">
    <property type="entry name" value="SHORT TRANSIENT RECEPTOR POTENTIAL CHANNEL 2"/>
    <property type="match status" value="1"/>
</dbReference>
<dbReference type="GO" id="GO:0015279">
    <property type="term" value="F:store-operated calcium channel activity"/>
    <property type="evidence" value="ECO:0007669"/>
    <property type="project" value="TreeGrafter"/>
</dbReference>
<dbReference type="GO" id="GO:0070679">
    <property type="term" value="F:inositol 1,4,5 trisphosphate binding"/>
    <property type="evidence" value="ECO:0007669"/>
    <property type="project" value="TreeGrafter"/>
</dbReference>
<dbReference type="GO" id="GO:0051480">
    <property type="term" value="P:regulation of cytosolic calcium ion concentration"/>
    <property type="evidence" value="ECO:0007669"/>
    <property type="project" value="TreeGrafter"/>
</dbReference>
<gene>
    <name evidence="12" type="ORF">CUNI_LOCUS1635</name>
</gene>
<evidence type="ECO:0000256" key="8">
    <source>
        <dbReference type="ARBA" id="ARBA00023136"/>
    </source>
</evidence>
<feature type="transmembrane region" description="Helical" evidence="10">
    <location>
        <begin position="181"/>
        <end position="201"/>
    </location>
</feature>
<feature type="transmembrane region" description="Helical" evidence="10">
    <location>
        <begin position="478"/>
        <end position="496"/>
    </location>
</feature>
<keyword evidence="6" id="KW-0040">ANK repeat</keyword>
<dbReference type="OrthoDB" id="2373987at2759"/>
<dbReference type="InterPro" id="IPR005821">
    <property type="entry name" value="Ion_trans_dom"/>
</dbReference>
<dbReference type="PRINTS" id="PR01097">
    <property type="entry name" value="TRNSRECEPTRP"/>
</dbReference>
<dbReference type="AlphaFoldDB" id="A0A8S3YG88"/>
<comment type="caution">
    <text evidence="12">The sequence shown here is derived from an EMBL/GenBank/DDBJ whole genome shotgun (WGS) entry which is preliminary data.</text>
</comment>
<feature type="transmembrane region" description="Helical" evidence="10">
    <location>
        <begin position="353"/>
        <end position="371"/>
    </location>
</feature>
<dbReference type="InterPro" id="IPR002153">
    <property type="entry name" value="TRPC_channel"/>
</dbReference>